<name>A0A848N0G0_9FLAO</name>
<evidence type="ECO:0000313" key="2">
    <source>
        <dbReference type="EMBL" id="NMR33836.1"/>
    </source>
</evidence>
<dbReference type="AlphaFoldDB" id="A0A848N0G0"/>
<proteinExistence type="predicted"/>
<dbReference type="RefSeq" id="WP_169320786.1">
    <property type="nucleotide sequence ID" value="NZ_JABCJF010000002.1"/>
</dbReference>
<dbReference type="PROSITE" id="PS51257">
    <property type="entry name" value="PROKAR_LIPOPROTEIN"/>
    <property type="match status" value="1"/>
</dbReference>
<dbReference type="Proteomes" id="UP000548067">
    <property type="component" value="Unassembled WGS sequence"/>
</dbReference>
<sequence length="184" mass="21479">MKTNFLYILFFATIFSCKAQIYPLRTYVEIPENAYLKDTNNELPAYEGTWKGIWNGKTFIINIKKIINNYNVNLKYNKDFLIGKFKVVDSNGLILFDNTSVSDNDVKIHGGKFRKVDDKYSFWYLDSDLCNLSGSIYINFTDSTKTQLNWKSSYTWDIMTEDCQFYNSTVAPEPLPKEIILTKQ</sequence>
<evidence type="ECO:0000313" key="3">
    <source>
        <dbReference type="Proteomes" id="UP000548067"/>
    </source>
</evidence>
<dbReference type="InterPro" id="IPR046551">
    <property type="entry name" value="DUF6705"/>
</dbReference>
<accession>A0A848N0G0</accession>
<protein>
    <recommendedName>
        <fullName evidence="1">DUF6705 domain-containing protein</fullName>
    </recommendedName>
</protein>
<comment type="caution">
    <text evidence="2">The sequence shown here is derived from an EMBL/GenBank/DDBJ whole genome shotgun (WGS) entry which is preliminary data.</text>
</comment>
<feature type="domain" description="DUF6705" evidence="1">
    <location>
        <begin position="1"/>
        <end position="184"/>
    </location>
</feature>
<gene>
    <name evidence="2" type="ORF">HIO71_06385</name>
</gene>
<dbReference type="Pfam" id="PF20448">
    <property type="entry name" value="DUF6705"/>
    <property type="match status" value="1"/>
</dbReference>
<dbReference type="EMBL" id="JABCJF010000002">
    <property type="protein sequence ID" value="NMR33836.1"/>
    <property type="molecule type" value="Genomic_DNA"/>
</dbReference>
<organism evidence="2 3">
    <name type="scientific">Chryseobacterium aquaticum</name>
    <dbReference type="NCBI Taxonomy" id="452084"/>
    <lineage>
        <taxon>Bacteria</taxon>
        <taxon>Pseudomonadati</taxon>
        <taxon>Bacteroidota</taxon>
        <taxon>Flavobacteriia</taxon>
        <taxon>Flavobacteriales</taxon>
        <taxon>Weeksellaceae</taxon>
        <taxon>Chryseobacterium group</taxon>
        <taxon>Chryseobacterium</taxon>
    </lineage>
</organism>
<reference evidence="2 3" key="1">
    <citation type="submission" date="2020-04" db="EMBL/GenBank/DDBJ databases">
        <title>Genome analysis and antimicrobial resistance characteristics of Chryseobacterium aquaticum isolated from farmed salmonids.</title>
        <authorList>
            <person name="Saticioglu I.B."/>
            <person name="Duman M."/>
            <person name="Altun S."/>
        </authorList>
    </citation>
    <scope>NUCLEOTIDE SEQUENCE [LARGE SCALE GENOMIC DNA]</scope>
    <source>
        <strain evidence="2 3">C-174</strain>
    </source>
</reference>
<evidence type="ECO:0000259" key="1">
    <source>
        <dbReference type="Pfam" id="PF20448"/>
    </source>
</evidence>